<accession>A0A2R5GI21</accession>
<evidence type="ECO:0000256" key="1">
    <source>
        <dbReference type="SAM" id="MobiDB-lite"/>
    </source>
</evidence>
<proteinExistence type="predicted"/>
<dbReference type="InParanoid" id="A0A2R5GI21"/>
<comment type="caution">
    <text evidence="2">The sequence shown here is derived from an EMBL/GenBank/DDBJ whole genome shotgun (WGS) entry which is preliminary data.</text>
</comment>
<feature type="region of interest" description="Disordered" evidence="1">
    <location>
        <begin position="215"/>
        <end position="271"/>
    </location>
</feature>
<name>A0A2R5GI21_9STRA</name>
<reference evidence="2 3" key="1">
    <citation type="submission" date="2017-12" db="EMBL/GenBank/DDBJ databases">
        <title>Sequencing, de novo assembly and annotation of complete genome of a new Thraustochytrid species, strain FCC1311.</title>
        <authorList>
            <person name="Sedici K."/>
            <person name="Godart F."/>
            <person name="Aiese Cigliano R."/>
            <person name="Sanseverino W."/>
            <person name="Barakat M."/>
            <person name="Ortet P."/>
            <person name="Marechal E."/>
            <person name="Cagnac O."/>
            <person name="Amato A."/>
        </authorList>
    </citation>
    <scope>NUCLEOTIDE SEQUENCE [LARGE SCALE GENOMIC DNA]</scope>
</reference>
<feature type="region of interest" description="Disordered" evidence="1">
    <location>
        <begin position="87"/>
        <end position="164"/>
    </location>
</feature>
<sequence length="284" mass="29735">MKGGEVIDVGAPAFKDAAPSKDGSRAAVRINPVTGKMTTVAKTKDADNMVREGSMYIPKEYLHAAAAAGLGSANGMYSHMSGLRRELNGGHNLAGPTRSGGAPRPAQHEPKVTRVAGNIHKIDTSSSSSSGPKRSNIKQVTQGRARSLRSGTSEKPNESSYLRQKGVINSFNGACSNLRTSGASKEAPQRKTGVAQLKFGSSGQSYITYHDGPIKHAHRVTPPRGRKALTNAASDEPTSKTVQRAAGTTNRLGGGSTAAKSSAGTNMSDREKRAAYFAQKFGAK</sequence>
<keyword evidence="3" id="KW-1185">Reference proteome</keyword>
<protein>
    <submittedName>
        <fullName evidence="2">Uncharacterized protein</fullName>
    </submittedName>
</protein>
<feature type="compositionally biased region" description="Polar residues" evidence="1">
    <location>
        <begin position="239"/>
        <end position="251"/>
    </location>
</feature>
<dbReference type="AlphaFoldDB" id="A0A2R5GI21"/>
<evidence type="ECO:0000313" key="2">
    <source>
        <dbReference type="EMBL" id="GBG30540.1"/>
    </source>
</evidence>
<dbReference type="Proteomes" id="UP000241890">
    <property type="component" value="Unassembled WGS sequence"/>
</dbReference>
<organism evidence="2 3">
    <name type="scientific">Hondaea fermentalgiana</name>
    <dbReference type="NCBI Taxonomy" id="2315210"/>
    <lineage>
        <taxon>Eukaryota</taxon>
        <taxon>Sar</taxon>
        <taxon>Stramenopiles</taxon>
        <taxon>Bigyra</taxon>
        <taxon>Labyrinthulomycetes</taxon>
        <taxon>Thraustochytrida</taxon>
        <taxon>Thraustochytriidae</taxon>
        <taxon>Hondaea</taxon>
    </lineage>
</organism>
<feature type="compositionally biased region" description="Polar residues" evidence="1">
    <location>
        <begin position="131"/>
        <end position="164"/>
    </location>
</feature>
<feature type="compositionally biased region" description="Basic residues" evidence="1">
    <location>
        <begin position="215"/>
        <end position="227"/>
    </location>
</feature>
<dbReference type="EMBL" id="BEYU01000077">
    <property type="protein sequence ID" value="GBG30540.1"/>
    <property type="molecule type" value="Genomic_DNA"/>
</dbReference>
<gene>
    <name evidence="2" type="ORF">FCC1311_067602</name>
</gene>
<evidence type="ECO:0000313" key="3">
    <source>
        <dbReference type="Proteomes" id="UP000241890"/>
    </source>
</evidence>